<dbReference type="EMBL" id="KZ308381">
    <property type="protein sequence ID" value="KAG8228703.1"/>
    <property type="molecule type" value="Genomic_DNA"/>
</dbReference>
<evidence type="ECO:0000256" key="6">
    <source>
        <dbReference type="PROSITE-ProRule" id="PRU01211"/>
    </source>
</evidence>
<gene>
    <name evidence="9" type="ORF">J437_LFUL008692</name>
</gene>
<keyword evidence="3 6" id="KW-0378">Hydrolase</keyword>
<evidence type="ECO:0000259" key="8">
    <source>
        <dbReference type="PROSITE" id="PS51864"/>
    </source>
</evidence>
<feature type="active site" evidence="6">
    <location>
        <position position="241"/>
    </location>
</feature>
<evidence type="ECO:0000256" key="3">
    <source>
        <dbReference type="ARBA" id="ARBA00022801"/>
    </source>
</evidence>
<dbReference type="AlphaFoldDB" id="A0A8K0KA54"/>
<dbReference type="SMART" id="SM00235">
    <property type="entry name" value="ZnMc"/>
    <property type="match status" value="1"/>
</dbReference>
<dbReference type="GO" id="GO:0004222">
    <property type="term" value="F:metalloendopeptidase activity"/>
    <property type="evidence" value="ECO:0007669"/>
    <property type="project" value="UniProtKB-UniRule"/>
</dbReference>
<proteinExistence type="predicted"/>
<dbReference type="InterPro" id="IPR006026">
    <property type="entry name" value="Peptidase_Metallo"/>
</dbReference>
<accession>A0A8K0KA54</accession>
<protein>
    <recommendedName>
        <fullName evidence="8">Peptidase M12A domain-containing protein</fullName>
    </recommendedName>
</protein>
<dbReference type="GO" id="GO:0006508">
    <property type="term" value="P:proteolysis"/>
    <property type="evidence" value="ECO:0007669"/>
    <property type="project" value="UniProtKB-KW"/>
</dbReference>
<keyword evidence="7" id="KW-0732">Signal</keyword>
<keyword evidence="5 6" id="KW-0482">Metalloprotease</keyword>
<feature type="binding site" evidence="6">
    <location>
        <position position="244"/>
    </location>
    <ligand>
        <name>Zn(2+)</name>
        <dbReference type="ChEBI" id="CHEBI:29105"/>
        <note>catalytic</note>
    </ligand>
</feature>
<dbReference type="GO" id="GO:0008270">
    <property type="term" value="F:zinc ion binding"/>
    <property type="evidence" value="ECO:0007669"/>
    <property type="project" value="UniProtKB-UniRule"/>
</dbReference>
<dbReference type="PROSITE" id="PS51864">
    <property type="entry name" value="ASTACIN"/>
    <property type="match status" value="1"/>
</dbReference>
<keyword evidence="10" id="KW-1185">Reference proteome</keyword>
<organism evidence="9 10">
    <name type="scientific">Ladona fulva</name>
    <name type="common">Scarce chaser dragonfly</name>
    <name type="synonym">Libellula fulva</name>
    <dbReference type="NCBI Taxonomy" id="123851"/>
    <lineage>
        <taxon>Eukaryota</taxon>
        <taxon>Metazoa</taxon>
        <taxon>Ecdysozoa</taxon>
        <taxon>Arthropoda</taxon>
        <taxon>Hexapoda</taxon>
        <taxon>Insecta</taxon>
        <taxon>Pterygota</taxon>
        <taxon>Palaeoptera</taxon>
        <taxon>Odonata</taxon>
        <taxon>Epiprocta</taxon>
        <taxon>Anisoptera</taxon>
        <taxon>Libelluloidea</taxon>
        <taxon>Libellulidae</taxon>
        <taxon>Ladona</taxon>
    </lineage>
</organism>
<reference evidence="9" key="1">
    <citation type="submission" date="2013-04" db="EMBL/GenBank/DDBJ databases">
        <authorList>
            <person name="Qu J."/>
            <person name="Murali S.C."/>
            <person name="Bandaranaike D."/>
            <person name="Bellair M."/>
            <person name="Blankenburg K."/>
            <person name="Chao H."/>
            <person name="Dinh H."/>
            <person name="Doddapaneni H."/>
            <person name="Downs B."/>
            <person name="Dugan-Rocha S."/>
            <person name="Elkadiri S."/>
            <person name="Gnanaolivu R.D."/>
            <person name="Hernandez B."/>
            <person name="Javaid M."/>
            <person name="Jayaseelan J.C."/>
            <person name="Lee S."/>
            <person name="Li M."/>
            <person name="Ming W."/>
            <person name="Munidasa M."/>
            <person name="Muniz J."/>
            <person name="Nguyen L."/>
            <person name="Ongeri F."/>
            <person name="Osuji N."/>
            <person name="Pu L.-L."/>
            <person name="Puazo M."/>
            <person name="Qu C."/>
            <person name="Quiroz J."/>
            <person name="Raj R."/>
            <person name="Weissenberger G."/>
            <person name="Xin Y."/>
            <person name="Zou X."/>
            <person name="Han Y."/>
            <person name="Richards S."/>
            <person name="Worley K."/>
            <person name="Muzny D."/>
            <person name="Gibbs R."/>
        </authorList>
    </citation>
    <scope>NUCLEOTIDE SEQUENCE</scope>
    <source>
        <strain evidence="9">Sampled in the wild</strain>
    </source>
</reference>
<reference evidence="9" key="2">
    <citation type="submission" date="2017-10" db="EMBL/GenBank/DDBJ databases">
        <title>Ladona fulva Genome sequencing and assembly.</title>
        <authorList>
            <person name="Murali S."/>
            <person name="Richards S."/>
            <person name="Bandaranaike D."/>
            <person name="Bellair M."/>
            <person name="Blankenburg K."/>
            <person name="Chao H."/>
            <person name="Dinh H."/>
            <person name="Doddapaneni H."/>
            <person name="Dugan-Rocha S."/>
            <person name="Elkadiri S."/>
            <person name="Gnanaolivu R."/>
            <person name="Hernandez B."/>
            <person name="Skinner E."/>
            <person name="Javaid M."/>
            <person name="Lee S."/>
            <person name="Li M."/>
            <person name="Ming W."/>
            <person name="Munidasa M."/>
            <person name="Muniz J."/>
            <person name="Nguyen L."/>
            <person name="Hughes D."/>
            <person name="Osuji N."/>
            <person name="Pu L.-L."/>
            <person name="Puazo M."/>
            <person name="Qu C."/>
            <person name="Quiroz J."/>
            <person name="Raj R."/>
            <person name="Weissenberger G."/>
            <person name="Xin Y."/>
            <person name="Zou X."/>
            <person name="Han Y."/>
            <person name="Worley K."/>
            <person name="Muzny D."/>
            <person name="Gibbs R."/>
        </authorList>
    </citation>
    <scope>NUCLEOTIDE SEQUENCE</scope>
    <source>
        <strain evidence="9">Sampled in the wild</strain>
    </source>
</reference>
<dbReference type="Pfam" id="PF01400">
    <property type="entry name" value="Astacin"/>
    <property type="match status" value="1"/>
</dbReference>
<evidence type="ECO:0000256" key="5">
    <source>
        <dbReference type="ARBA" id="ARBA00023049"/>
    </source>
</evidence>
<keyword evidence="2 6" id="KW-0479">Metal-binding</keyword>
<keyword evidence="1 6" id="KW-0645">Protease</keyword>
<dbReference type="SUPFAM" id="SSF55486">
    <property type="entry name" value="Metalloproteases ('zincins'), catalytic domain"/>
    <property type="match status" value="1"/>
</dbReference>
<comment type="caution">
    <text evidence="6">Lacks conserved residue(s) required for the propagation of feature annotation.</text>
</comment>
<dbReference type="PANTHER" id="PTHR10127:SF780">
    <property type="entry name" value="METALLOENDOPEPTIDASE"/>
    <property type="match status" value="1"/>
</dbReference>
<feature type="binding site" evidence="6">
    <location>
        <position position="250"/>
    </location>
    <ligand>
        <name>Zn(2+)</name>
        <dbReference type="ChEBI" id="CHEBI:29105"/>
        <note>catalytic</note>
    </ligand>
</feature>
<evidence type="ECO:0000256" key="7">
    <source>
        <dbReference type="SAM" id="SignalP"/>
    </source>
</evidence>
<feature type="chain" id="PRO_5035431732" description="Peptidase M12A domain-containing protein" evidence="7">
    <location>
        <begin position="17"/>
        <end position="342"/>
    </location>
</feature>
<dbReference type="PANTHER" id="PTHR10127">
    <property type="entry name" value="DISCOIDIN, CUB, EGF, LAMININ , AND ZINC METALLOPROTEASE DOMAIN CONTAINING"/>
    <property type="match status" value="1"/>
</dbReference>
<keyword evidence="4 6" id="KW-0862">Zinc</keyword>
<feature type="domain" description="Peptidase M12A" evidence="8">
    <location>
        <begin position="61"/>
        <end position="329"/>
    </location>
</feature>
<dbReference type="Gene3D" id="3.40.390.10">
    <property type="entry name" value="Collagenase (Catalytic Domain)"/>
    <property type="match status" value="1"/>
</dbReference>
<evidence type="ECO:0000313" key="9">
    <source>
        <dbReference type="EMBL" id="KAG8228703.1"/>
    </source>
</evidence>
<feature type="signal peptide" evidence="7">
    <location>
        <begin position="1"/>
        <end position="16"/>
    </location>
</feature>
<feature type="binding site" evidence="6">
    <location>
        <position position="240"/>
    </location>
    <ligand>
        <name>Zn(2+)</name>
        <dbReference type="ChEBI" id="CHEBI:29105"/>
        <note>catalytic</note>
    </ligand>
</feature>
<dbReference type="InterPro" id="IPR024079">
    <property type="entry name" value="MetalloPept_cat_dom_sf"/>
</dbReference>
<evidence type="ECO:0000256" key="2">
    <source>
        <dbReference type="ARBA" id="ARBA00022723"/>
    </source>
</evidence>
<evidence type="ECO:0000256" key="1">
    <source>
        <dbReference type="ARBA" id="ARBA00022670"/>
    </source>
</evidence>
<dbReference type="Proteomes" id="UP000792457">
    <property type="component" value="Unassembled WGS sequence"/>
</dbReference>
<name>A0A8K0KA54_LADFU</name>
<comment type="caution">
    <text evidence="9">The sequence shown here is derived from an EMBL/GenBank/DDBJ whole genome shotgun (WGS) entry which is preliminary data.</text>
</comment>
<evidence type="ECO:0000256" key="4">
    <source>
        <dbReference type="ARBA" id="ARBA00022833"/>
    </source>
</evidence>
<evidence type="ECO:0000313" key="10">
    <source>
        <dbReference type="Proteomes" id="UP000792457"/>
    </source>
</evidence>
<dbReference type="OrthoDB" id="291007at2759"/>
<comment type="cofactor">
    <cofactor evidence="6">
        <name>Zn(2+)</name>
        <dbReference type="ChEBI" id="CHEBI:29105"/>
    </cofactor>
    <text evidence="6">Binds 1 zinc ion per subunit.</text>
</comment>
<dbReference type="InterPro" id="IPR001506">
    <property type="entry name" value="Peptidase_M12A"/>
</dbReference>
<sequence length="342" mass="37561">MEAPGILVLLLATAAAVPHGPSFRGYFDKAFPFKEVDRAPNLRNDFAYEIEGIPEHCPTADKIADWTPESKSNVWELSGQYEGDIMLSPEVQGSAEAERETIVGALKDFNDSSCVKLVPHGGDITDKNIIRRESFDDSKTFGQEKEPATFIWIQGEPTGCWSMVGRQKAKGPLGDPEDEDDDELDAVEIEDVLSDGKRKKRAWLEGLGLGFLVGDKGPGSGGQVVNLQRPGCVHHGVVVHEVLHALGFFHQQSAHDRDEFVEIVWENIQEVITDFGVPYDYSSVMHYGKTAFSKNGKDTIVPLKKNATIGLRGGMSNGDTAKLIKAYCEKEESSKIGALDLR</sequence>